<dbReference type="Proteomes" id="UP000274131">
    <property type="component" value="Unassembled WGS sequence"/>
</dbReference>
<dbReference type="STRING" id="51028.A0A0N4VL08"/>
<reference evidence="1 2" key="2">
    <citation type="submission" date="2018-10" db="EMBL/GenBank/DDBJ databases">
        <authorList>
            <consortium name="Pathogen Informatics"/>
        </authorList>
    </citation>
    <scope>NUCLEOTIDE SEQUENCE [LARGE SCALE GENOMIC DNA]</scope>
</reference>
<dbReference type="AlphaFoldDB" id="A0A0N4VL08"/>
<keyword evidence="2" id="KW-1185">Reference proteome</keyword>
<organism evidence="3">
    <name type="scientific">Enterobius vermicularis</name>
    <name type="common">Human pinworm</name>
    <dbReference type="NCBI Taxonomy" id="51028"/>
    <lineage>
        <taxon>Eukaryota</taxon>
        <taxon>Metazoa</taxon>
        <taxon>Ecdysozoa</taxon>
        <taxon>Nematoda</taxon>
        <taxon>Chromadorea</taxon>
        <taxon>Rhabditida</taxon>
        <taxon>Spirurina</taxon>
        <taxon>Oxyuridomorpha</taxon>
        <taxon>Oxyuroidea</taxon>
        <taxon>Oxyuridae</taxon>
        <taxon>Enterobius</taxon>
    </lineage>
</organism>
<protein>
    <submittedName>
        <fullName evidence="1 3">Uncharacterized protein</fullName>
    </submittedName>
</protein>
<evidence type="ECO:0000313" key="2">
    <source>
        <dbReference type="Proteomes" id="UP000274131"/>
    </source>
</evidence>
<accession>A0A0N4VL08</accession>
<evidence type="ECO:0000313" key="3">
    <source>
        <dbReference type="WBParaSite" id="EVEC_0001156101-mRNA-1"/>
    </source>
</evidence>
<evidence type="ECO:0000313" key="1">
    <source>
        <dbReference type="EMBL" id="VDD96103.1"/>
    </source>
</evidence>
<proteinExistence type="predicted"/>
<sequence length="164" mass="18775">MINCPSRFPTFNNSAITSPNQKKKINIVSEAYELKKGDTAGRITMIMEQHSEEFRQAFIPLFAAKVDAENLNDFTERFRQYLDSVIDNIKDADKFMLQSKIRRKTKERKIKALSEEFGGFCVSMKPYGFKPEFFTVAADAITTECVFLDNTAICQSPTLTFEVK</sequence>
<name>A0A0N4VL08_ENTVE</name>
<gene>
    <name evidence="1" type="ORF">EVEC_LOCUS10854</name>
</gene>
<dbReference type="WBParaSite" id="EVEC_0001156101-mRNA-1">
    <property type="protein sequence ID" value="EVEC_0001156101-mRNA-1"/>
    <property type="gene ID" value="EVEC_0001156101"/>
</dbReference>
<reference evidence="3" key="1">
    <citation type="submission" date="2017-02" db="UniProtKB">
        <authorList>
            <consortium name="WormBaseParasite"/>
        </authorList>
    </citation>
    <scope>IDENTIFICATION</scope>
</reference>
<dbReference type="EMBL" id="UXUI01011274">
    <property type="protein sequence ID" value="VDD96103.1"/>
    <property type="molecule type" value="Genomic_DNA"/>
</dbReference>